<protein>
    <recommendedName>
        <fullName evidence="4">rRNA biogenesis protein rrp5</fullName>
    </recommendedName>
</protein>
<dbReference type="EMBL" id="BKBC01000040">
    <property type="protein sequence ID" value="GEQ22113.1"/>
    <property type="molecule type" value="Genomic_DNA"/>
</dbReference>
<dbReference type="Proteomes" id="UP000321089">
    <property type="component" value="Unassembled WGS sequence"/>
</dbReference>
<sequence>MDINLKVRLESPELMAALLAVAEALPKIQLGAVLPMKVGQTVEPNGATDKAESKNEEPVKEEIKKEESKAIALEDVRAKLASLSQAGKQKEVKALIKKFGANRLTEVATENYEALLKEAEAI</sequence>
<dbReference type="RefSeq" id="WP_146868774.1">
    <property type="nucleotide sequence ID" value="NZ_BKBC01000040.1"/>
</dbReference>
<reference evidence="2 3" key="1">
    <citation type="submission" date="2019-07" db="EMBL/GenBank/DDBJ databases">
        <title>Whole genome shotgun sequence of Clostridium butyricum NBRC 3858.</title>
        <authorList>
            <person name="Hosoyama A."/>
            <person name="Uohara A."/>
            <person name="Ohji S."/>
            <person name="Ichikawa N."/>
        </authorList>
    </citation>
    <scope>NUCLEOTIDE SEQUENCE [LARGE SCALE GENOMIC DNA]</scope>
    <source>
        <strain evidence="2 3">NBRC 3858</strain>
    </source>
</reference>
<evidence type="ECO:0008006" key="4">
    <source>
        <dbReference type="Google" id="ProtNLM"/>
    </source>
</evidence>
<name>A0A512TPT3_CLOBU</name>
<evidence type="ECO:0000256" key="1">
    <source>
        <dbReference type="SAM" id="MobiDB-lite"/>
    </source>
</evidence>
<accession>A0A512TPT3</accession>
<proteinExistence type="predicted"/>
<feature type="region of interest" description="Disordered" evidence="1">
    <location>
        <begin position="42"/>
        <end position="63"/>
    </location>
</feature>
<dbReference type="AlphaFoldDB" id="A0A512TPT3"/>
<organism evidence="2 3">
    <name type="scientific">Clostridium butyricum</name>
    <dbReference type="NCBI Taxonomy" id="1492"/>
    <lineage>
        <taxon>Bacteria</taxon>
        <taxon>Bacillati</taxon>
        <taxon>Bacillota</taxon>
        <taxon>Clostridia</taxon>
        <taxon>Eubacteriales</taxon>
        <taxon>Clostridiaceae</taxon>
        <taxon>Clostridium</taxon>
    </lineage>
</organism>
<comment type="caution">
    <text evidence="2">The sequence shown here is derived from an EMBL/GenBank/DDBJ whole genome shotgun (WGS) entry which is preliminary data.</text>
</comment>
<evidence type="ECO:0000313" key="2">
    <source>
        <dbReference type="EMBL" id="GEQ22113.1"/>
    </source>
</evidence>
<evidence type="ECO:0000313" key="3">
    <source>
        <dbReference type="Proteomes" id="UP000321089"/>
    </source>
</evidence>
<gene>
    <name evidence="2" type="ORF">CBU02nite_26190</name>
</gene>
<feature type="compositionally biased region" description="Basic and acidic residues" evidence="1">
    <location>
        <begin position="49"/>
        <end position="63"/>
    </location>
</feature>